<accession>W6JTF1</accession>
<evidence type="ECO:0000313" key="3">
    <source>
        <dbReference type="EMBL" id="CCH71746.1"/>
    </source>
</evidence>
<reference evidence="3 4" key="1">
    <citation type="journal article" date="2013" name="ISME J.">
        <title>A metabolic model for members of the genus Tetrasphaera involved in enhanced biological phosphorus removal.</title>
        <authorList>
            <person name="Kristiansen R."/>
            <person name="Nguyen H.T.T."/>
            <person name="Saunders A.M."/>
            <person name="Nielsen J.L."/>
            <person name="Wimmer R."/>
            <person name="Le V.Q."/>
            <person name="McIlroy S.J."/>
            <person name="Petrovski S."/>
            <person name="Seviour R.J."/>
            <person name="Calteau A."/>
            <person name="Nielsen K.L."/>
            <person name="Nielsen P.H."/>
        </authorList>
    </citation>
    <scope>NUCLEOTIDE SEQUENCE [LARGE SCALE GENOMIC DNA]</scope>
    <source>
        <strain evidence="3 4">Ben110</strain>
    </source>
</reference>
<dbReference type="Pfam" id="PF08327">
    <property type="entry name" value="AHSA1"/>
    <property type="match status" value="2"/>
</dbReference>
<dbReference type="OrthoDB" id="8117292at2"/>
<dbReference type="AlphaFoldDB" id="W6JTF1"/>
<comment type="caution">
    <text evidence="3">The sequence shown here is derived from an EMBL/GenBank/DDBJ whole genome shotgun (WGS) entry which is preliminary data.</text>
</comment>
<evidence type="ECO:0000256" key="1">
    <source>
        <dbReference type="ARBA" id="ARBA00006817"/>
    </source>
</evidence>
<dbReference type="SUPFAM" id="SSF55961">
    <property type="entry name" value="Bet v1-like"/>
    <property type="match status" value="2"/>
</dbReference>
<dbReference type="STRING" id="1193182.BN11_1080021"/>
<evidence type="ECO:0000313" key="4">
    <source>
        <dbReference type="Proteomes" id="UP000035763"/>
    </source>
</evidence>
<gene>
    <name evidence="3" type="ORF">BN11_1080021</name>
</gene>
<organism evidence="3 4">
    <name type="scientific">Nostocoides australiense Ben110</name>
    <dbReference type="NCBI Taxonomy" id="1193182"/>
    <lineage>
        <taxon>Bacteria</taxon>
        <taxon>Bacillati</taxon>
        <taxon>Actinomycetota</taxon>
        <taxon>Actinomycetes</taxon>
        <taxon>Micrococcales</taxon>
        <taxon>Intrasporangiaceae</taxon>
        <taxon>Nostocoides</taxon>
    </lineage>
</organism>
<protein>
    <submittedName>
        <fullName evidence="3">Activator of Hsp90 ATPase 1 family protein (Modular protein)</fullName>
    </submittedName>
</protein>
<feature type="domain" description="Activator of Hsp90 ATPase homologue 1/2-like C-terminal" evidence="2">
    <location>
        <begin position="178"/>
        <end position="307"/>
    </location>
</feature>
<sequence length="311" mass="33845">MDTGSTLDETAHTVTRTVRVAASRDLVFEVLTQPSQIAQWFGQRADFPDGVHAGAHGTFGWVDHGDFPVRIDRYDAPTAFAFTWGTPGEPIREDNSTTATFTLEKDGEKTQLTVVESGFDTLGAAAGRRAAMEDNARGWTGELDELVAHVDGLERGTGLAPIADVESGRITRSVLVRAPQQTTWDVLTDPVAIEQWWGHPARFPGGLREGAEGTFEWTGHGLMPMRVERLDAPAVLELLWGELGEETPGDDASLVQFRLSPVGPDRTLVTVVEHGFTHLDDAGRRAAMEENVTGWTNVLNALVTYAERADA</sequence>
<feature type="domain" description="Activator of Hsp90 ATPase homologue 1/2-like C-terminal" evidence="2">
    <location>
        <begin position="22"/>
        <end position="150"/>
    </location>
</feature>
<proteinExistence type="inferred from homology"/>
<evidence type="ECO:0000259" key="2">
    <source>
        <dbReference type="Pfam" id="PF08327"/>
    </source>
</evidence>
<dbReference type="InterPro" id="IPR023393">
    <property type="entry name" value="START-like_dom_sf"/>
</dbReference>
<dbReference type="RefSeq" id="WP_083433625.1">
    <property type="nucleotide sequence ID" value="NZ_HG764815.1"/>
</dbReference>
<dbReference type="EMBL" id="CAJA01000011">
    <property type="protein sequence ID" value="CCH71746.1"/>
    <property type="molecule type" value="Genomic_DNA"/>
</dbReference>
<dbReference type="InterPro" id="IPR013538">
    <property type="entry name" value="ASHA1/2-like_C"/>
</dbReference>
<keyword evidence="4" id="KW-1185">Reference proteome</keyword>
<name>W6JTF1_9MICO</name>
<dbReference type="Proteomes" id="UP000035763">
    <property type="component" value="Unassembled WGS sequence"/>
</dbReference>
<dbReference type="Gene3D" id="3.30.530.20">
    <property type="match status" value="2"/>
</dbReference>
<comment type="similarity">
    <text evidence="1">Belongs to the AHA1 family.</text>
</comment>